<gene>
    <name evidence="2" type="ORF">HX095_09975</name>
</gene>
<feature type="transmembrane region" description="Helical" evidence="1">
    <location>
        <begin position="46"/>
        <end position="68"/>
    </location>
</feature>
<keyword evidence="1" id="KW-0812">Transmembrane</keyword>
<organism evidence="2 3">
    <name type="scientific">Empedobacter falsenii</name>
    <dbReference type="NCBI Taxonomy" id="343874"/>
    <lineage>
        <taxon>Bacteria</taxon>
        <taxon>Pseudomonadati</taxon>
        <taxon>Bacteroidota</taxon>
        <taxon>Flavobacteriia</taxon>
        <taxon>Flavobacteriales</taxon>
        <taxon>Weeksellaceae</taxon>
        <taxon>Empedobacter</taxon>
    </lineage>
</organism>
<name>A0AAW7DKC5_9FLAO</name>
<dbReference type="Proteomes" id="UP001173578">
    <property type="component" value="Unassembled WGS sequence"/>
</dbReference>
<dbReference type="RefSeq" id="WP_286486092.1">
    <property type="nucleotide sequence ID" value="NZ_JACALR010000004.1"/>
</dbReference>
<evidence type="ECO:0000313" key="2">
    <source>
        <dbReference type="EMBL" id="MDM1551542.1"/>
    </source>
</evidence>
<keyword evidence="1" id="KW-1133">Transmembrane helix</keyword>
<dbReference type="EMBL" id="JACALR010000004">
    <property type="protein sequence ID" value="MDM1551542.1"/>
    <property type="molecule type" value="Genomic_DNA"/>
</dbReference>
<feature type="transmembrane region" description="Helical" evidence="1">
    <location>
        <begin position="9"/>
        <end position="26"/>
    </location>
</feature>
<reference evidence="2" key="2">
    <citation type="journal article" date="2022" name="Sci. Total Environ.">
        <title>Prevalence, transmission, and molecular epidemiology of tet(X)-positive bacteria among humans, animals, and environmental niches in China: An epidemiological, and genomic-based study.</title>
        <authorList>
            <person name="Dong N."/>
            <person name="Zeng Y."/>
            <person name="Cai C."/>
            <person name="Sun C."/>
            <person name="Lu J."/>
            <person name="Liu C."/>
            <person name="Zhou H."/>
            <person name="Sun Q."/>
            <person name="Shu L."/>
            <person name="Wang H."/>
            <person name="Wang Y."/>
            <person name="Wang S."/>
            <person name="Wu C."/>
            <person name="Chan E.W."/>
            <person name="Chen G."/>
            <person name="Shen Z."/>
            <person name="Chen S."/>
            <person name="Zhang R."/>
        </authorList>
    </citation>
    <scope>NUCLEOTIDE SEQUENCE</scope>
    <source>
        <strain evidence="2">210</strain>
    </source>
</reference>
<dbReference type="AlphaFoldDB" id="A0AAW7DKC5"/>
<reference evidence="2" key="1">
    <citation type="submission" date="2020-06" db="EMBL/GenBank/DDBJ databases">
        <authorList>
            <person name="Dong N."/>
        </authorList>
    </citation>
    <scope>NUCLEOTIDE SEQUENCE</scope>
    <source>
        <strain evidence="2">210</strain>
    </source>
</reference>
<evidence type="ECO:0000313" key="3">
    <source>
        <dbReference type="Proteomes" id="UP001173578"/>
    </source>
</evidence>
<evidence type="ECO:0000256" key="1">
    <source>
        <dbReference type="SAM" id="Phobius"/>
    </source>
</evidence>
<sequence length="235" mass="27490">MEKYFKKEYLLLLLFITSLPSIIYFLNFVCSDIKNTPETWAQFGDFVGGTTNVVLGLINIIVTVYLALIIKNLDKSRLEEQKELDNLRHQQNLILQNELFIRNLKENEFKEIDKLICETVIKLNKLSSPFVINNEEGESTIYNIIIKNGLEIKFLLERNFKLFSFIPTYIFGNNNTTILDSHITLEKLIPEISIISREKKINKLNEITVEYMKVANKLRDLFIEDIHQNNKSHSD</sequence>
<protein>
    <submittedName>
        <fullName evidence="2">Uncharacterized protein</fullName>
    </submittedName>
</protein>
<keyword evidence="1" id="KW-0472">Membrane</keyword>
<accession>A0AAW7DKC5</accession>
<comment type="caution">
    <text evidence="2">The sequence shown here is derived from an EMBL/GenBank/DDBJ whole genome shotgun (WGS) entry which is preliminary data.</text>
</comment>
<proteinExistence type="predicted"/>